<dbReference type="GO" id="GO:0005768">
    <property type="term" value="C:endosome"/>
    <property type="evidence" value="ECO:0007669"/>
    <property type="project" value="TreeGrafter"/>
</dbReference>
<dbReference type="InterPro" id="IPR000555">
    <property type="entry name" value="JAMM/MPN+_dom"/>
</dbReference>
<reference evidence="3" key="1">
    <citation type="journal article" date="2016" name="Nat. Genet.">
        <title>A high-quality carrot genome assembly provides new insights into carotenoid accumulation and asterid genome evolution.</title>
        <authorList>
            <person name="Iorizzo M."/>
            <person name="Ellison S."/>
            <person name="Senalik D."/>
            <person name="Zeng P."/>
            <person name="Satapoomin P."/>
            <person name="Huang J."/>
            <person name="Bowman M."/>
            <person name="Iovene M."/>
            <person name="Sanseverino W."/>
            <person name="Cavagnaro P."/>
            <person name="Yildiz M."/>
            <person name="Macko-Podgorni A."/>
            <person name="Moranska E."/>
            <person name="Grzebelus E."/>
            <person name="Grzebelus D."/>
            <person name="Ashrafi H."/>
            <person name="Zheng Z."/>
            <person name="Cheng S."/>
            <person name="Spooner D."/>
            <person name="Van Deynze A."/>
            <person name="Simon P."/>
        </authorList>
    </citation>
    <scope>NUCLEOTIDE SEQUENCE [LARGE SCALE GENOMIC DNA]</scope>
    <source>
        <tissue evidence="3">Leaf</tissue>
    </source>
</reference>
<dbReference type="EMBL" id="LNRQ01000009">
    <property type="protein sequence ID" value="KZM83536.1"/>
    <property type="molecule type" value="Genomic_DNA"/>
</dbReference>
<evidence type="ECO:0000259" key="2">
    <source>
        <dbReference type="Pfam" id="PF01398"/>
    </source>
</evidence>
<dbReference type="GO" id="GO:0070536">
    <property type="term" value="P:protein K63-linked deubiquitination"/>
    <property type="evidence" value="ECO:0007669"/>
    <property type="project" value="TreeGrafter"/>
</dbReference>
<dbReference type="PANTHER" id="PTHR12947">
    <property type="entry name" value="AMSH-LIKE PROTEASE"/>
    <property type="match status" value="1"/>
</dbReference>
<evidence type="ECO:0000256" key="1">
    <source>
        <dbReference type="SAM" id="MobiDB-lite"/>
    </source>
</evidence>
<dbReference type="OMA" id="ERGFHTH"/>
<dbReference type="SUPFAM" id="SSF102712">
    <property type="entry name" value="JAB1/MPN domain"/>
    <property type="match status" value="1"/>
</dbReference>
<gene>
    <name evidence="3" type="ORF">DCAR_031105</name>
</gene>
<name>A0A175YIJ8_DAUCS</name>
<dbReference type="Pfam" id="PF01398">
    <property type="entry name" value="JAB"/>
    <property type="match status" value="1"/>
</dbReference>
<sequence length="217" mass="24050">MASKSSRLFSTHAVTQSSPSPGISHIHTVRNDTQLSRITDVGEAHGLARSSCRESTTSTVLKDIHIPARLMEDFLELARDNTNKDVETCGVLGASLKEGTFYITTLIVPKQESTSSSCQALNEEEIFAIQYEVSDFPIGWIHMMVPEAVAIVMAPTDKSRSYGVFRLTDPGGMSILKDCPERGFHTHREPPDGSSIYEHCTNVYINPHLRLEICDLR</sequence>
<dbReference type="Gramene" id="KZM83536">
    <property type="protein sequence ID" value="KZM83536"/>
    <property type="gene ID" value="DCAR_031105"/>
</dbReference>
<protein>
    <recommendedName>
        <fullName evidence="2">JAB1/MPN/MOV34 metalloenzyme domain-containing protein</fullName>
    </recommendedName>
</protein>
<comment type="caution">
    <text evidence="3">The sequence shown here is derived from an EMBL/GenBank/DDBJ whole genome shotgun (WGS) entry which is preliminary data.</text>
</comment>
<evidence type="ECO:0000313" key="3">
    <source>
        <dbReference type="EMBL" id="KZM83536.1"/>
    </source>
</evidence>
<proteinExistence type="predicted"/>
<accession>A0A175YIJ8</accession>
<dbReference type="GO" id="GO:0008237">
    <property type="term" value="F:metallopeptidase activity"/>
    <property type="evidence" value="ECO:0007669"/>
    <property type="project" value="InterPro"/>
</dbReference>
<dbReference type="PANTHER" id="PTHR12947:SF13">
    <property type="entry name" value="FI19924P1"/>
    <property type="match status" value="1"/>
</dbReference>
<dbReference type="Gene3D" id="3.40.140.10">
    <property type="entry name" value="Cytidine Deaminase, domain 2"/>
    <property type="match status" value="2"/>
</dbReference>
<feature type="domain" description="JAB1/MPN/MOV34 metalloenzyme" evidence="2">
    <location>
        <begin position="61"/>
        <end position="131"/>
    </location>
</feature>
<feature type="region of interest" description="Disordered" evidence="1">
    <location>
        <begin position="1"/>
        <end position="25"/>
    </location>
</feature>
<organism evidence="3">
    <name type="scientific">Daucus carota subsp. sativus</name>
    <name type="common">Carrot</name>
    <dbReference type="NCBI Taxonomy" id="79200"/>
    <lineage>
        <taxon>Eukaryota</taxon>
        <taxon>Viridiplantae</taxon>
        <taxon>Streptophyta</taxon>
        <taxon>Embryophyta</taxon>
        <taxon>Tracheophyta</taxon>
        <taxon>Spermatophyta</taxon>
        <taxon>Magnoliopsida</taxon>
        <taxon>eudicotyledons</taxon>
        <taxon>Gunneridae</taxon>
        <taxon>Pentapetalae</taxon>
        <taxon>asterids</taxon>
        <taxon>campanulids</taxon>
        <taxon>Apiales</taxon>
        <taxon>Apiaceae</taxon>
        <taxon>Apioideae</taxon>
        <taxon>Scandiceae</taxon>
        <taxon>Daucinae</taxon>
        <taxon>Daucus</taxon>
        <taxon>Daucus sect. Daucus</taxon>
    </lineage>
</organism>
<dbReference type="GO" id="GO:0016020">
    <property type="term" value="C:membrane"/>
    <property type="evidence" value="ECO:0007669"/>
    <property type="project" value="TreeGrafter"/>
</dbReference>
<dbReference type="AlphaFoldDB" id="A0A175YIJ8"/>
<feature type="compositionally biased region" description="Polar residues" evidence="1">
    <location>
        <begin position="1"/>
        <end position="21"/>
    </location>
</feature>
<dbReference type="STRING" id="79200.A0A175YIJ8"/>